<gene>
    <name evidence="1" type="ORF">PISMIDRAFT_116402</name>
</gene>
<sequence length="186" mass="21344">MTNLANSQTIHAHPGEETSATLWQNLCIMHETHGQQSIHQQTRQLYVTKAKEDMDVLQHINTLCELQNCLHEMGDTIEDSHFQAILLSSLNKSWDPLVACYLGTSSQSITMQEIISAICIEWECRATQKRMESTYHTKGAERKHKLGDLDPCDICRRTNHKTSDCRYRGKPKCGHCWRFGHTTNEC</sequence>
<protein>
    <recommendedName>
        <fullName evidence="3">CCHC-type domain-containing protein</fullName>
    </recommendedName>
</protein>
<reference evidence="2" key="2">
    <citation type="submission" date="2015-01" db="EMBL/GenBank/DDBJ databases">
        <title>Evolutionary Origins and Diversification of the Mycorrhizal Mutualists.</title>
        <authorList>
            <consortium name="DOE Joint Genome Institute"/>
            <consortium name="Mycorrhizal Genomics Consortium"/>
            <person name="Kohler A."/>
            <person name="Kuo A."/>
            <person name="Nagy L.G."/>
            <person name="Floudas D."/>
            <person name="Copeland A."/>
            <person name="Barry K.W."/>
            <person name="Cichocki N."/>
            <person name="Veneault-Fourrey C."/>
            <person name="LaButti K."/>
            <person name="Lindquist E.A."/>
            <person name="Lipzen A."/>
            <person name="Lundell T."/>
            <person name="Morin E."/>
            <person name="Murat C."/>
            <person name="Riley R."/>
            <person name="Ohm R."/>
            <person name="Sun H."/>
            <person name="Tunlid A."/>
            <person name="Henrissat B."/>
            <person name="Grigoriev I.V."/>
            <person name="Hibbett D.S."/>
            <person name="Martin F."/>
        </authorList>
    </citation>
    <scope>NUCLEOTIDE SEQUENCE [LARGE SCALE GENOMIC DNA]</scope>
    <source>
        <strain evidence="2">441</strain>
    </source>
</reference>
<dbReference type="Proteomes" id="UP000054018">
    <property type="component" value="Unassembled WGS sequence"/>
</dbReference>
<accession>A0A0C9XR69</accession>
<name>A0A0C9XR69_9AGAM</name>
<evidence type="ECO:0008006" key="3">
    <source>
        <dbReference type="Google" id="ProtNLM"/>
    </source>
</evidence>
<dbReference type="OrthoDB" id="2847449at2759"/>
<dbReference type="HOGENOM" id="CLU_093555_1_0_1"/>
<evidence type="ECO:0000313" key="2">
    <source>
        <dbReference type="Proteomes" id="UP000054018"/>
    </source>
</evidence>
<reference evidence="1 2" key="1">
    <citation type="submission" date="2014-04" db="EMBL/GenBank/DDBJ databases">
        <authorList>
            <consortium name="DOE Joint Genome Institute"/>
            <person name="Kuo A."/>
            <person name="Kohler A."/>
            <person name="Costa M.D."/>
            <person name="Nagy L.G."/>
            <person name="Floudas D."/>
            <person name="Copeland A."/>
            <person name="Barry K.W."/>
            <person name="Cichocki N."/>
            <person name="Veneault-Fourrey C."/>
            <person name="LaButti K."/>
            <person name="Lindquist E.A."/>
            <person name="Lipzen A."/>
            <person name="Lundell T."/>
            <person name="Morin E."/>
            <person name="Murat C."/>
            <person name="Sun H."/>
            <person name="Tunlid A."/>
            <person name="Henrissat B."/>
            <person name="Grigoriev I.V."/>
            <person name="Hibbett D.S."/>
            <person name="Martin F."/>
            <person name="Nordberg H.P."/>
            <person name="Cantor M.N."/>
            <person name="Hua S.X."/>
        </authorList>
    </citation>
    <scope>NUCLEOTIDE SEQUENCE [LARGE SCALE GENOMIC DNA]</scope>
    <source>
        <strain evidence="1 2">441</strain>
    </source>
</reference>
<dbReference type="Pfam" id="PF14223">
    <property type="entry name" value="Retrotran_gag_2"/>
    <property type="match status" value="1"/>
</dbReference>
<dbReference type="STRING" id="765257.A0A0C9XR69"/>
<dbReference type="EMBL" id="KN833923">
    <property type="protein sequence ID" value="KIK14785.1"/>
    <property type="molecule type" value="Genomic_DNA"/>
</dbReference>
<keyword evidence="2" id="KW-1185">Reference proteome</keyword>
<proteinExistence type="predicted"/>
<dbReference type="AlphaFoldDB" id="A0A0C9XR69"/>
<organism evidence="1 2">
    <name type="scientific">Pisolithus microcarpus 441</name>
    <dbReference type="NCBI Taxonomy" id="765257"/>
    <lineage>
        <taxon>Eukaryota</taxon>
        <taxon>Fungi</taxon>
        <taxon>Dikarya</taxon>
        <taxon>Basidiomycota</taxon>
        <taxon>Agaricomycotina</taxon>
        <taxon>Agaricomycetes</taxon>
        <taxon>Agaricomycetidae</taxon>
        <taxon>Boletales</taxon>
        <taxon>Sclerodermatineae</taxon>
        <taxon>Pisolithaceae</taxon>
        <taxon>Pisolithus</taxon>
    </lineage>
</organism>
<evidence type="ECO:0000313" key="1">
    <source>
        <dbReference type="EMBL" id="KIK14785.1"/>
    </source>
</evidence>